<protein>
    <recommendedName>
        <fullName evidence="4">Cytochrome c oxidase assembly protein CtaG</fullName>
    </recommendedName>
</protein>
<evidence type="ECO:0000256" key="10">
    <source>
        <dbReference type="SAM" id="Phobius"/>
    </source>
</evidence>
<dbReference type="InterPro" id="IPR007533">
    <property type="entry name" value="Cyt_c_oxidase_assmbl_CtaG"/>
</dbReference>
<evidence type="ECO:0000256" key="8">
    <source>
        <dbReference type="ARBA" id="ARBA00023008"/>
    </source>
</evidence>
<dbReference type="Proteomes" id="UP000295707">
    <property type="component" value="Unassembled WGS sequence"/>
</dbReference>
<reference evidence="11 12" key="1">
    <citation type="submission" date="2019-03" db="EMBL/GenBank/DDBJ databases">
        <title>Genomic Encyclopedia of Type Strains, Phase IV (KMG-IV): sequencing the most valuable type-strain genomes for metagenomic binning, comparative biology and taxonomic classification.</title>
        <authorList>
            <person name="Goeker M."/>
        </authorList>
    </citation>
    <scope>NUCLEOTIDE SEQUENCE [LARGE SCALE GENOMIC DNA]</scope>
    <source>
        <strain evidence="11 12">DSM 19610</strain>
    </source>
</reference>
<evidence type="ECO:0000256" key="7">
    <source>
        <dbReference type="ARBA" id="ARBA00022989"/>
    </source>
</evidence>
<evidence type="ECO:0000313" key="11">
    <source>
        <dbReference type="EMBL" id="TCK17078.1"/>
    </source>
</evidence>
<evidence type="ECO:0000256" key="3">
    <source>
        <dbReference type="ARBA" id="ARBA00009620"/>
    </source>
</evidence>
<evidence type="ECO:0000313" key="12">
    <source>
        <dbReference type="Proteomes" id="UP000295707"/>
    </source>
</evidence>
<keyword evidence="7 10" id="KW-1133">Transmembrane helix</keyword>
<keyword evidence="12" id="KW-1185">Reference proteome</keyword>
<keyword evidence="5 10" id="KW-0812">Transmembrane</keyword>
<dbReference type="Gene3D" id="2.60.370.10">
    <property type="entry name" value="Ctag/Cox11"/>
    <property type="match status" value="1"/>
</dbReference>
<keyword evidence="8" id="KW-0186">Copper</keyword>
<comment type="function">
    <text evidence="1">Exerts its effect at some terminal stage of cytochrome c oxidase synthesis, probably by being involved in the insertion of the copper B into subunit I.</text>
</comment>
<dbReference type="OrthoDB" id="9804841at2"/>
<comment type="similarity">
    <text evidence="3">Belongs to the COX11/CtaG family.</text>
</comment>
<keyword evidence="6" id="KW-0735">Signal-anchor</keyword>
<dbReference type="EMBL" id="SMFX01000001">
    <property type="protein sequence ID" value="TCK17078.1"/>
    <property type="molecule type" value="Genomic_DNA"/>
</dbReference>
<dbReference type="PANTHER" id="PTHR21320:SF3">
    <property type="entry name" value="CYTOCHROME C OXIDASE ASSEMBLY PROTEIN COX11, MITOCHONDRIAL-RELATED"/>
    <property type="match status" value="1"/>
</dbReference>
<dbReference type="InterPro" id="IPR023471">
    <property type="entry name" value="CtaG/Cox11_dom_sf"/>
</dbReference>
<comment type="subcellular location">
    <subcellularLocation>
        <location evidence="2">Cell inner membrane</location>
        <topology evidence="2">Single-pass type II membrane protein</topology>
        <orientation evidence="2">Periplasmic side</orientation>
    </subcellularLocation>
</comment>
<dbReference type="Pfam" id="PF04442">
    <property type="entry name" value="CtaG_Cox11"/>
    <property type="match status" value="1"/>
</dbReference>
<accession>A0A4R1H7A4</accession>
<evidence type="ECO:0000256" key="4">
    <source>
        <dbReference type="ARBA" id="ARBA00015384"/>
    </source>
</evidence>
<evidence type="ECO:0000256" key="2">
    <source>
        <dbReference type="ARBA" id="ARBA00004382"/>
    </source>
</evidence>
<sequence length="180" mass="20309">MPENDLGQANRRTVKRLLFLVAGMFGFVFALVPLYSVFCDITGLNGKTADGPARAVVVEPDLSRTVMVEFLASVNEDMPWDFRPVRVRMEVHPGKMYRTSFVARNRTGQAMVGQAIPSVTPGIAASHFKKTECFCFTEQKFEAGEERDMPLLFMVDTELPEEIEEVTLAYTFFDKNKLLN</sequence>
<name>A0A4R1H7A4_9GAMM</name>
<dbReference type="SUPFAM" id="SSF110111">
    <property type="entry name" value="Ctag/Cox11"/>
    <property type="match status" value="1"/>
</dbReference>
<evidence type="ECO:0000256" key="6">
    <source>
        <dbReference type="ARBA" id="ARBA00022968"/>
    </source>
</evidence>
<evidence type="ECO:0000256" key="9">
    <source>
        <dbReference type="ARBA" id="ARBA00023136"/>
    </source>
</evidence>
<feature type="transmembrane region" description="Helical" evidence="10">
    <location>
        <begin position="17"/>
        <end position="38"/>
    </location>
</feature>
<evidence type="ECO:0000256" key="1">
    <source>
        <dbReference type="ARBA" id="ARBA00004007"/>
    </source>
</evidence>
<organism evidence="11 12">
    <name type="scientific">Thiogranum longum</name>
    <dbReference type="NCBI Taxonomy" id="1537524"/>
    <lineage>
        <taxon>Bacteria</taxon>
        <taxon>Pseudomonadati</taxon>
        <taxon>Pseudomonadota</taxon>
        <taxon>Gammaproteobacteria</taxon>
        <taxon>Chromatiales</taxon>
        <taxon>Ectothiorhodospiraceae</taxon>
        <taxon>Thiogranum</taxon>
    </lineage>
</organism>
<keyword evidence="9 10" id="KW-0472">Membrane</keyword>
<dbReference type="NCBIfam" id="NF003465">
    <property type="entry name" value="PRK05089.1"/>
    <property type="match status" value="1"/>
</dbReference>
<evidence type="ECO:0000256" key="5">
    <source>
        <dbReference type="ARBA" id="ARBA00022692"/>
    </source>
</evidence>
<dbReference type="GO" id="GO:0005507">
    <property type="term" value="F:copper ion binding"/>
    <property type="evidence" value="ECO:0007669"/>
    <property type="project" value="InterPro"/>
</dbReference>
<dbReference type="RefSeq" id="WP_132970979.1">
    <property type="nucleotide sequence ID" value="NZ_SMFX01000001.1"/>
</dbReference>
<gene>
    <name evidence="11" type="ORF">DFR30_0298</name>
</gene>
<dbReference type="PANTHER" id="PTHR21320">
    <property type="entry name" value="CYTOCHROME C OXIDASE ASSEMBLY PROTEIN COX11-RELATED"/>
    <property type="match status" value="1"/>
</dbReference>
<dbReference type="PIRSF" id="PIRSF005413">
    <property type="entry name" value="COX11"/>
    <property type="match status" value="1"/>
</dbReference>
<dbReference type="AlphaFoldDB" id="A0A4R1H7A4"/>
<dbReference type="GO" id="GO:0005886">
    <property type="term" value="C:plasma membrane"/>
    <property type="evidence" value="ECO:0007669"/>
    <property type="project" value="UniProtKB-SubCell"/>
</dbReference>
<proteinExistence type="inferred from homology"/>
<comment type="caution">
    <text evidence="11">The sequence shown here is derived from an EMBL/GenBank/DDBJ whole genome shotgun (WGS) entry which is preliminary data.</text>
</comment>